<evidence type="ECO:0008006" key="3">
    <source>
        <dbReference type="Google" id="ProtNLM"/>
    </source>
</evidence>
<sequence>MSASLAEQVTTLLKIRAGLTPIAQWQAELYPDIVFSILRKVIGRWVAENGKDPLTELFDTASRLVSFEN</sequence>
<organism evidence="1 2">
    <name type="scientific">Asticcacaulis excentricus</name>
    <dbReference type="NCBI Taxonomy" id="78587"/>
    <lineage>
        <taxon>Bacteria</taxon>
        <taxon>Pseudomonadati</taxon>
        <taxon>Pseudomonadota</taxon>
        <taxon>Alphaproteobacteria</taxon>
        <taxon>Caulobacterales</taxon>
        <taxon>Caulobacteraceae</taxon>
        <taxon>Asticcacaulis</taxon>
    </lineage>
</organism>
<keyword evidence="1" id="KW-0614">Plasmid</keyword>
<dbReference type="AlphaFoldDB" id="A0A3G9G611"/>
<protein>
    <recommendedName>
        <fullName evidence="3">Transcriptional regulator, TetR family</fullName>
    </recommendedName>
</protein>
<accession>A0A3G9G611</accession>
<gene>
    <name evidence="1" type="ORF">EM6_3333</name>
</gene>
<name>A0A3G9G611_9CAUL</name>
<evidence type="ECO:0000313" key="2">
    <source>
        <dbReference type="Proteomes" id="UP000278756"/>
    </source>
</evidence>
<reference evidence="2" key="2">
    <citation type="journal article" date="2017" name="Plant Physiol. Biochem.">
        <title>Differential oxidative and antioxidative response of duckweed Lemna minor toward plant growth promoting/inhibiting bacteria.</title>
        <authorList>
            <person name="Ishizawa H."/>
            <person name="Kuroda M."/>
            <person name="Morikawa M."/>
            <person name="Ike M."/>
        </authorList>
    </citation>
    <scope>NUCLEOTIDE SEQUENCE [LARGE SCALE GENOMIC DNA]</scope>
    <source>
        <strain evidence="2">M6</strain>
    </source>
</reference>
<geneLocation type="plasmid" evidence="2">
    <name>pasem-1 dna</name>
</geneLocation>
<evidence type="ECO:0000313" key="1">
    <source>
        <dbReference type="EMBL" id="BBF82692.1"/>
    </source>
</evidence>
<dbReference type="EMBL" id="AP018829">
    <property type="protein sequence ID" value="BBF82692.1"/>
    <property type="molecule type" value="Genomic_DNA"/>
</dbReference>
<proteinExistence type="predicted"/>
<dbReference type="Proteomes" id="UP000278756">
    <property type="component" value="Plasmid pASEM-1"/>
</dbReference>
<reference evidence="2" key="1">
    <citation type="journal article" date="2017" name="Biotechnol. Biofuels">
        <title>Evaluation of environmental bacterial communities as a factor affecting the growth of duckweed Lemna minor.</title>
        <authorList>
            <person name="Ishizawa H."/>
            <person name="Kuroda M."/>
            <person name="Morikawa M."/>
            <person name="Ike M."/>
        </authorList>
    </citation>
    <scope>NUCLEOTIDE SEQUENCE [LARGE SCALE GENOMIC DNA]</scope>
    <source>
        <strain evidence="2">M6</strain>
    </source>
</reference>